<sequence>MTTKAYIHGLGFHVPEKVLTNADMERIVETSDEWITSRTGIRARHVAAEGECASDLGAVASRKALASAGVAPEELTHIICGTCTPDSYCPNTATRLEHKIGASGCMAFDISAACSGFLYSLQAGRAMLALEPSAKVLVCAVEVMTSRVNWGDRTTCVLFGDGSGAAVLTSEKGENGVELVDALLESDGQYGDLLTISGGGSAVPYKLGDTVGESHFIQMQGREVFKVAVRSMVSACERLLEKNSMTIADVDWLVPHQANSRIIEAVGKKLEIPTERVFVNVDRYGNTSAASVGIALAEGVQNGDIRPGQTVLVTTFGGGFTWGAFLLRF</sequence>
<feature type="domain" description="Beta-ketoacyl-[acyl-carrier-protein] synthase III C-terminal" evidence="14">
    <location>
        <begin position="240"/>
        <end position="328"/>
    </location>
</feature>
<keyword evidence="5 13" id="KW-0444">Lipid biosynthesis</keyword>
<comment type="subcellular location">
    <subcellularLocation>
        <location evidence="13">Cytoplasm</location>
    </subcellularLocation>
</comment>
<evidence type="ECO:0000256" key="13">
    <source>
        <dbReference type="HAMAP-Rule" id="MF_01815"/>
    </source>
</evidence>
<dbReference type="GO" id="GO:0005737">
    <property type="term" value="C:cytoplasm"/>
    <property type="evidence" value="ECO:0007669"/>
    <property type="project" value="UniProtKB-SubCell"/>
</dbReference>
<evidence type="ECO:0000256" key="10">
    <source>
        <dbReference type="ARBA" id="ARBA00023268"/>
    </source>
</evidence>
<gene>
    <name evidence="13" type="primary">fabH</name>
    <name evidence="16" type="ORF">GGQ74_002680</name>
</gene>
<dbReference type="InterPro" id="IPR016039">
    <property type="entry name" value="Thiolase-like"/>
</dbReference>
<evidence type="ECO:0000256" key="3">
    <source>
        <dbReference type="ARBA" id="ARBA00012333"/>
    </source>
</evidence>
<evidence type="ECO:0000256" key="9">
    <source>
        <dbReference type="ARBA" id="ARBA00023160"/>
    </source>
</evidence>
<feature type="domain" description="Beta-ketoacyl-[acyl-carrier-protein] synthase III N-terminal" evidence="15">
    <location>
        <begin position="108"/>
        <end position="188"/>
    </location>
</feature>
<evidence type="ECO:0000256" key="11">
    <source>
        <dbReference type="ARBA" id="ARBA00023315"/>
    </source>
</evidence>
<dbReference type="PANTHER" id="PTHR34069">
    <property type="entry name" value="3-OXOACYL-[ACYL-CARRIER-PROTEIN] SYNTHASE 3"/>
    <property type="match status" value="1"/>
</dbReference>
<evidence type="ECO:0000256" key="6">
    <source>
        <dbReference type="ARBA" id="ARBA00022679"/>
    </source>
</evidence>
<dbReference type="HAMAP" id="MF_01815">
    <property type="entry name" value="FabH"/>
    <property type="match status" value="1"/>
</dbReference>
<keyword evidence="10 13" id="KW-0511">Multifunctional enzyme</keyword>
<evidence type="ECO:0000256" key="1">
    <source>
        <dbReference type="ARBA" id="ARBA00005194"/>
    </source>
</evidence>
<evidence type="ECO:0000256" key="5">
    <source>
        <dbReference type="ARBA" id="ARBA00022516"/>
    </source>
</evidence>
<dbReference type="CDD" id="cd00830">
    <property type="entry name" value="KAS_III"/>
    <property type="match status" value="1"/>
</dbReference>
<dbReference type="EC" id="2.3.1.180" evidence="3 13"/>
<evidence type="ECO:0000256" key="2">
    <source>
        <dbReference type="ARBA" id="ARBA00008642"/>
    </source>
</evidence>
<dbReference type="RefSeq" id="WP_167942078.1">
    <property type="nucleotide sequence ID" value="NZ_JAATJA010000003.1"/>
</dbReference>
<dbReference type="Gene3D" id="3.40.47.10">
    <property type="match status" value="1"/>
</dbReference>
<dbReference type="UniPathway" id="UPA00094"/>
<accession>A0A846QJE0</accession>
<comment type="pathway">
    <text evidence="1 13">Lipid metabolism; fatty acid biosynthesis.</text>
</comment>
<comment type="similarity">
    <text evidence="2 13">Belongs to the thiolase-like superfamily. FabH family.</text>
</comment>
<dbReference type="EMBL" id="JAATJA010000003">
    <property type="protein sequence ID" value="NJB68986.1"/>
    <property type="molecule type" value="Genomic_DNA"/>
</dbReference>
<evidence type="ECO:0000313" key="17">
    <source>
        <dbReference type="Proteomes" id="UP000580856"/>
    </source>
</evidence>
<dbReference type="FunFam" id="3.40.47.10:FF:000004">
    <property type="entry name" value="3-oxoacyl-[acyl-carrier-protein] synthase 3"/>
    <property type="match status" value="1"/>
</dbReference>
<feature type="region of interest" description="ACP-binding" evidence="13">
    <location>
        <begin position="257"/>
        <end position="261"/>
    </location>
</feature>
<reference evidence="16 17" key="1">
    <citation type="submission" date="2020-03" db="EMBL/GenBank/DDBJ databases">
        <title>Genomic Encyclopedia of Type Strains, Phase IV (KMG-IV): sequencing the most valuable type-strain genomes for metagenomic binning, comparative biology and taxonomic classification.</title>
        <authorList>
            <person name="Goeker M."/>
        </authorList>
    </citation>
    <scope>NUCLEOTIDE SEQUENCE [LARGE SCALE GENOMIC DNA]</scope>
    <source>
        <strain evidence="16 17">DSM 24233</strain>
    </source>
</reference>
<keyword evidence="7 13" id="KW-0276">Fatty acid metabolism</keyword>
<evidence type="ECO:0000256" key="7">
    <source>
        <dbReference type="ARBA" id="ARBA00022832"/>
    </source>
</evidence>
<dbReference type="Proteomes" id="UP000580856">
    <property type="component" value="Unassembled WGS sequence"/>
</dbReference>
<comment type="catalytic activity">
    <reaction evidence="12">
        <text>malonyl-[ACP] + acetyl-CoA + H(+) = 3-oxobutanoyl-[ACP] + CO2 + CoA</text>
        <dbReference type="Rhea" id="RHEA:12080"/>
        <dbReference type="Rhea" id="RHEA-COMP:9623"/>
        <dbReference type="Rhea" id="RHEA-COMP:9625"/>
        <dbReference type="ChEBI" id="CHEBI:15378"/>
        <dbReference type="ChEBI" id="CHEBI:16526"/>
        <dbReference type="ChEBI" id="CHEBI:57287"/>
        <dbReference type="ChEBI" id="CHEBI:57288"/>
        <dbReference type="ChEBI" id="CHEBI:78449"/>
        <dbReference type="ChEBI" id="CHEBI:78450"/>
        <dbReference type="EC" id="2.3.1.180"/>
    </reaction>
    <physiologicalReaction direction="left-to-right" evidence="12">
        <dbReference type="Rhea" id="RHEA:12081"/>
    </physiologicalReaction>
</comment>
<dbReference type="SUPFAM" id="SSF53901">
    <property type="entry name" value="Thiolase-like"/>
    <property type="match status" value="1"/>
</dbReference>
<keyword evidence="17" id="KW-1185">Reference proteome</keyword>
<evidence type="ECO:0000313" key="16">
    <source>
        <dbReference type="EMBL" id="NJB68986.1"/>
    </source>
</evidence>
<feature type="active site" evidence="13">
    <location>
        <position position="114"/>
    </location>
</feature>
<dbReference type="GO" id="GO:0044550">
    <property type="term" value="P:secondary metabolite biosynthetic process"/>
    <property type="evidence" value="ECO:0007669"/>
    <property type="project" value="TreeGrafter"/>
</dbReference>
<keyword evidence="9 13" id="KW-0275">Fatty acid biosynthesis</keyword>
<proteinExistence type="inferred from homology"/>
<organism evidence="16 17">
    <name type="scientific">Desulfobaculum xiamenense</name>
    <dbReference type="NCBI Taxonomy" id="995050"/>
    <lineage>
        <taxon>Bacteria</taxon>
        <taxon>Pseudomonadati</taxon>
        <taxon>Thermodesulfobacteriota</taxon>
        <taxon>Desulfovibrionia</taxon>
        <taxon>Desulfovibrionales</taxon>
        <taxon>Desulfovibrionaceae</taxon>
        <taxon>Desulfobaculum</taxon>
    </lineage>
</organism>
<keyword evidence="6 13" id="KW-0808">Transferase</keyword>
<dbReference type="InterPro" id="IPR013751">
    <property type="entry name" value="ACP_syn_III_N"/>
</dbReference>
<dbReference type="GO" id="GO:0006633">
    <property type="term" value="P:fatty acid biosynthetic process"/>
    <property type="evidence" value="ECO:0007669"/>
    <property type="project" value="UniProtKB-UniRule"/>
</dbReference>
<dbReference type="AlphaFoldDB" id="A0A846QJE0"/>
<feature type="active site" evidence="13">
    <location>
        <position position="286"/>
    </location>
</feature>
<evidence type="ECO:0000256" key="8">
    <source>
        <dbReference type="ARBA" id="ARBA00023098"/>
    </source>
</evidence>
<feature type="active site" evidence="13">
    <location>
        <position position="256"/>
    </location>
</feature>
<dbReference type="Pfam" id="PF08541">
    <property type="entry name" value="ACP_syn_III_C"/>
    <property type="match status" value="1"/>
</dbReference>
<dbReference type="GO" id="GO:0004315">
    <property type="term" value="F:3-oxoacyl-[acyl-carrier-protein] synthase activity"/>
    <property type="evidence" value="ECO:0007669"/>
    <property type="project" value="InterPro"/>
</dbReference>
<evidence type="ECO:0000259" key="15">
    <source>
        <dbReference type="Pfam" id="PF08545"/>
    </source>
</evidence>
<dbReference type="InterPro" id="IPR013747">
    <property type="entry name" value="ACP_syn_III_C"/>
</dbReference>
<comment type="subunit">
    <text evidence="13">Homodimer.</text>
</comment>
<evidence type="ECO:0000256" key="4">
    <source>
        <dbReference type="ARBA" id="ARBA00022490"/>
    </source>
</evidence>
<dbReference type="NCBIfam" id="NF006829">
    <property type="entry name" value="PRK09352.1"/>
    <property type="match status" value="1"/>
</dbReference>
<keyword evidence="8 13" id="KW-0443">Lipid metabolism</keyword>
<evidence type="ECO:0000259" key="14">
    <source>
        <dbReference type="Pfam" id="PF08541"/>
    </source>
</evidence>
<comment type="domain">
    <text evidence="13">The last Arg residue of the ACP-binding site is essential for the weak association between ACP/AcpP and FabH.</text>
</comment>
<keyword evidence="11 13" id="KW-0012">Acyltransferase</keyword>
<protein>
    <recommendedName>
        <fullName evidence="3 13">Beta-ketoacyl-[acyl-carrier-protein] synthase III</fullName>
        <shortName evidence="13">Beta-ketoacyl-ACP synthase III</shortName>
        <shortName evidence="13">KAS III</shortName>
        <ecNumber evidence="3 13">2.3.1.180</ecNumber>
    </recommendedName>
    <alternativeName>
        <fullName evidence="13">3-oxoacyl-[acyl-carrier-protein] synthase 3</fullName>
    </alternativeName>
    <alternativeName>
        <fullName evidence="13">3-oxoacyl-[acyl-carrier-protein] synthase III</fullName>
    </alternativeName>
</protein>
<dbReference type="GO" id="GO:0033818">
    <property type="term" value="F:beta-ketoacyl-acyl-carrier-protein synthase III activity"/>
    <property type="evidence" value="ECO:0007669"/>
    <property type="project" value="UniProtKB-UniRule"/>
</dbReference>
<dbReference type="PANTHER" id="PTHR34069:SF2">
    <property type="entry name" value="BETA-KETOACYL-[ACYL-CARRIER-PROTEIN] SYNTHASE III"/>
    <property type="match status" value="1"/>
</dbReference>
<evidence type="ECO:0000256" key="12">
    <source>
        <dbReference type="ARBA" id="ARBA00051096"/>
    </source>
</evidence>
<dbReference type="NCBIfam" id="TIGR00747">
    <property type="entry name" value="fabH"/>
    <property type="match status" value="1"/>
</dbReference>
<dbReference type="Pfam" id="PF08545">
    <property type="entry name" value="ACP_syn_III"/>
    <property type="match status" value="1"/>
</dbReference>
<name>A0A846QJE0_9BACT</name>
<comment type="caution">
    <text evidence="16">The sequence shown here is derived from an EMBL/GenBank/DDBJ whole genome shotgun (WGS) entry which is preliminary data.</text>
</comment>
<dbReference type="InterPro" id="IPR004655">
    <property type="entry name" value="FabH"/>
</dbReference>
<keyword evidence="4 13" id="KW-0963">Cytoplasm</keyword>
<comment type="function">
    <text evidence="13">Catalyzes the condensation reaction of fatty acid synthesis by the addition to an acyl acceptor of two carbons from malonyl-ACP. Catalyzes the first condensation reaction which initiates fatty acid synthesis and may therefore play a role in governing the total rate of fatty acid production. Possesses both acetoacetyl-ACP synthase and acetyl transacylase activities. Its substrate specificity determines the biosynthesis of branched-chain and/or straight-chain of fatty acids.</text>
</comment>